<dbReference type="GO" id="GO:0046872">
    <property type="term" value="F:metal ion binding"/>
    <property type="evidence" value="ECO:0007669"/>
    <property type="project" value="InterPro"/>
</dbReference>
<dbReference type="EMBL" id="BMKS01000002">
    <property type="protein sequence ID" value="GGG21313.1"/>
    <property type="molecule type" value="Genomic_DNA"/>
</dbReference>
<evidence type="ECO:0000256" key="3">
    <source>
        <dbReference type="ARBA" id="ARBA00023002"/>
    </source>
</evidence>
<keyword evidence="4" id="KW-0520">NAD</keyword>
<organism evidence="7 8">
    <name type="scientific">Caldovatus sediminis</name>
    <dbReference type="NCBI Taxonomy" id="2041189"/>
    <lineage>
        <taxon>Bacteria</taxon>
        <taxon>Pseudomonadati</taxon>
        <taxon>Pseudomonadota</taxon>
        <taxon>Alphaproteobacteria</taxon>
        <taxon>Acetobacterales</taxon>
        <taxon>Roseomonadaceae</taxon>
        <taxon>Caldovatus</taxon>
    </lineage>
</organism>
<keyword evidence="8" id="KW-1185">Reference proteome</keyword>
<comment type="similarity">
    <text evidence="2">Belongs to the iron-containing alcohol dehydrogenase family.</text>
</comment>
<dbReference type="AlphaFoldDB" id="A0A8J2Z863"/>
<proteinExistence type="inferred from homology"/>
<sequence length="389" mass="40813">MQTGTYRYPPMECVTYGRPFAEVLAEEAERLGARAAFLMAGGTLSRETDVVRRAQEALGARLAGVWTRMGAHSPRTDVVAAANAAREAKADLIVTLGGGSVTDGAKMVGFCLGNDVTDPAQLDAFAARMEPGGTLVRPPARPSPLRAVAIPTTLSAGEFSATAGCTDTARQVKQSYAHPTMMPRAVILDPAVTVHTPQWLFLSTGIRAVDHAVEDLCSVNAQPFSDGASLHALRLLARGLPAVREDPADLAARLDCQLGAWMSMVGSQAGVAKGASHGIGHVLGGTAGVPHGYTSCVMLPHVLRFNAPANAARQALVSEALGRPGMPAGDAVAELIARLGLPRRLRDVGVPAELLDRIAAESMHDRYIPANPRPIASATVVRHLLDLAW</sequence>
<keyword evidence="3" id="KW-0560">Oxidoreductase</keyword>
<dbReference type="PROSITE" id="PS00060">
    <property type="entry name" value="ADH_IRON_2"/>
    <property type="match status" value="1"/>
</dbReference>
<comment type="cofactor">
    <cofactor evidence="1">
        <name>Fe cation</name>
        <dbReference type="ChEBI" id="CHEBI:24875"/>
    </cofactor>
</comment>
<evidence type="ECO:0000259" key="6">
    <source>
        <dbReference type="Pfam" id="PF25137"/>
    </source>
</evidence>
<gene>
    <name evidence="7" type="ORF">GCM10010964_06860</name>
</gene>
<dbReference type="Gene3D" id="1.20.1090.10">
    <property type="entry name" value="Dehydroquinate synthase-like - alpha domain"/>
    <property type="match status" value="1"/>
</dbReference>
<dbReference type="InterPro" id="IPR056798">
    <property type="entry name" value="ADH_Fe_C"/>
</dbReference>
<dbReference type="Pfam" id="PF25137">
    <property type="entry name" value="ADH_Fe_C"/>
    <property type="match status" value="1"/>
</dbReference>
<name>A0A8J2Z863_9PROT</name>
<evidence type="ECO:0000256" key="1">
    <source>
        <dbReference type="ARBA" id="ARBA00001962"/>
    </source>
</evidence>
<dbReference type="PANTHER" id="PTHR11496">
    <property type="entry name" value="ALCOHOL DEHYDROGENASE"/>
    <property type="match status" value="1"/>
</dbReference>
<dbReference type="InterPro" id="IPR018211">
    <property type="entry name" value="ADH_Fe_CS"/>
</dbReference>
<dbReference type="Pfam" id="PF00465">
    <property type="entry name" value="Fe-ADH"/>
    <property type="match status" value="1"/>
</dbReference>
<comment type="caution">
    <text evidence="7">The sequence shown here is derived from an EMBL/GenBank/DDBJ whole genome shotgun (WGS) entry which is preliminary data.</text>
</comment>
<dbReference type="SUPFAM" id="SSF56796">
    <property type="entry name" value="Dehydroquinate synthase-like"/>
    <property type="match status" value="1"/>
</dbReference>
<reference evidence="7 8" key="1">
    <citation type="journal article" date="2014" name="Int. J. Syst. Evol. Microbiol.">
        <title>Complete genome sequence of Corynebacterium casei LMG S-19264T (=DSM 44701T), isolated from a smear-ripened cheese.</title>
        <authorList>
            <consortium name="US DOE Joint Genome Institute (JGI-PGF)"/>
            <person name="Walter F."/>
            <person name="Albersmeier A."/>
            <person name="Kalinowski J."/>
            <person name="Ruckert C."/>
        </authorList>
    </citation>
    <scope>NUCLEOTIDE SEQUENCE [LARGE SCALE GENOMIC DNA]</scope>
    <source>
        <strain evidence="7 8">CGMCC 1.16330</strain>
    </source>
</reference>
<evidence type="ECO:0000256" key="4">
    <source>
        <dbReference type="ARBA" id="ARBA00023027"/>
    </source>
</evidence>
<dbReference type="InterPro" id="IPR001670">
    <property type="entry name" value="ADH_Fe/GldA"/>
</dbReference>
<accession>A0A8J2Z863</accession>
<dbReference type="GO" id="GO:0004022">
    <property type="term" value="F:alcohol dehydrogenase (NAD+) activity"/>
    <property type="evidence" value="ECO:0007669"/>
    <property type="project" value="TreeGrafter"/>
</dbReference>
<dbReference type="CDD" id="cd08192">
    <property type="entry name" value="MAR-like"/>
    <property type="match status" value="1"/>
</dbReference>
<dbReference type="Gene3D" id="3.40.50.1970">
    <property type="match status" value="1"/>
</dbReference>
<evidence type="ECO:0000313" key="8">
    <source>
        <dbReference type="Proteomes" id="UP000597507"/>
    </source>
</evidence>
<feature type="domain" description="Alcohol dehydrogenase iron-type/glycerol dehydrogenase GldA" evidence="5">
    <location>
        <begin position="16"/>
        <end position="190"/>
    </location>
</feature>
<dbReference type="Proteomes" id="UP000597507">
    <property type="component" value="Unassembled WGS sequence"/>
</dbReference>
<evidence type="ECO:0000313" key="7">
    <source>
        <dbReference type="EMBL" id="GGG21313.1"/>
    </source>
</evidence>
<evidence type="ECO:0000256" key="2">
    <source>
        <dbReference type="ARBA" id="ARBA00007358"/>
    </source>
</evidence>
<dbReference type="InterPro" id="IPR039697">
    <property type="entry name" value="Alcohol_dehydrogenase_Fe"/>
</dbReference>
<dbReference type="RefSeq" id="WP_188898502.1">
    <property type="nucleotide sequence ID" value="NZ_BMKS01000002.1"/>
</dbReference>
<protein>
    <submittedName>
        <fullName evidence="7">Maleylacetate reductase</fullName>
    </submittedName>
</protein>
<dbReference type="PANTHER" id="PTHR11496:SF102">
    <property type="entry name" value="ALCOHOL DEHYDROGENASE 4"/>
    <property type="match status" value="1"/>
</dbReference>
<evidence type="ECO:0000259" key="5">
    <source>
        <dbReference type="Pfam" id="PF00465"/>
    </source>
</evidence>
<feature type="domain" description="Fe-containing alcohol dehydrogenase-like C-terminal" evidence="6">
    <location>
        <begin position="203"/>
        <end position="382"/>
    </location>
</feature>